<dbReference type="EMBL" id="RXIC02000020">
    <property type="protein sequence ID" value="KAB1221429.1"/>
    <property type="molecule type" value="Genomic_DNA"/>
</dbReference>
<keyword evidence="2" id="KW-1185">Reference proteome</keyword>
<sequence length="68" mass="7872">MFLGTLNSELADFNGSWMIYRFILVRMVEDYGRQLKNVSCLGSYFRPNKKKNCSGRINPALHGCKLRI</sequence>
<protein>
    <submittedName>
        <fullName evidence="1">Uncharacterized protein</fullName>
    </submittedName>
</protein>
<gene>
    <name evidence="1" type="ORF">CJ030_MR2G013153</name>
</gene>
<name>A0A6A1W833_9ROSI</name>
<proteinExistence type="predicted"/>
<dbReference type="AlphaFoldDB" id="A0A6A1W833"/>
<evidence type="ECO:0000313" key="2">
    <source>
        <dbReference type="Proteomes" id="UP000516437"/>
    </source>
</evidence>
<organism evidence="1 2">
    <name type="scientific">Morella rubra</name>
    <name type="common">Chinese bayberry</name>
    <dbReference type="NCBI Taxonomy" id="262757"/>
    <lineage>
        <taxon>Eukaryota</taxon>
        <taxon>Viridiplantae</taxon>
        <taxon>Streptophyta</taxon>
        <taxon>Embryophyta</taxon>
        <taxon>Tracheophyta</taxon>
        <taxon>Spermatophyta</taxon>
        <taxon>Magnoliopsida</taxon>
        <taxon>eudicotyledons</taxon>
        <taxon>Gunneridae</taxon>
        <taxon>Pentapetalae</taxon>
        <taxon>rosids</taxon>
        <taxon>fabids</taxon>
        <taxon>Fagales</taxon>
        <taxon>Myricaceae</taxon>
        <taxon>Morella</taxon>
    </lineage>
</organism>
<accession>A0A6A1W833</accession>
<dbReference type="Proteomes" id="UP000516437">
    <property type="component" value="Chromosome 2"/>
</dbReference>
<evidence type="ECO:0000313" key="1">
    <source>
        <dbReference type="EMBL" id="KAB1221429.1"/>
    </source>
</evidence>
<comment type="caution">
    <text evidence="1">The sequence shown here is derived from an EMBL/GenBank/DDBJ whole genome shotgun (WGS) entry which is preliminary data.</text>
</comment>
<reference evidence="1 2" key="1">
    <citation type="journal article" date="2019" name="Plant Biotechnol. J.">
        <title>The red bayberry genome and genetic basis of sex determination.</title>
        <authorList>
            <person name="Jia H.M."/>
            <person name="Jia H.J."/>
            <person name="Cai Q.L."/>
            <person name="Wang Y."/>
            <person name="Zhao H.B."/>
            <person name="Yang W.F."/>
            <person name="Wang G.Y."/>
            <person name="Li Y.H."/>
            <person name="Zhan D.L."/>
            <person name="Shen Y.T."/>
            <person name="Niu Q.F."/>
            <person name="Chang L."/>
            <person name="Qiu J."/>
            <person name="Zhao L."/>
            <person name="Xie H.B."/>
            <person name="Fu W.Y."/>
            <person name="Jin J."/>
            <person name="Li X.W."/>
            <person name="Jiao Y."/>
            <person name="Zhou C.C."/>
            <person name="Tu T."/>
            <person name="Chai C.Y."/>
            <person name="Gao J.L."/>
            <person name="Fan L.J."/>
            <person name="van de Weg E."/>
            <person name="Wang J.Y."/>
            <person name="Gao Z.S."/>
        </authorList>
    </citation>
    <scope>NUCLEOTIDE SEQUENCE [LARGE SCALE GENOMIC DNA]</scope>
    <source>
        <tissue evidence="1">Leaves</tissue>
    </source>
</reference>